<gene>
    <name evidence="2" type="ORF">CITCOLO1_LOCUS2471</name>
</gene>
<proteinExistence type="predicted"/>
<keyword evidence="3" id="KW-1185">Reference proteome</keyword>
<dbReference type="PANTHER" id="PTHR34683">
    <property type="entry name" value="EXPRESSED PROTEIN-RELATED"/>
    <property type="match status" value="1"/>
</dbReference>
<evidence type="ECO:0000313" key="2">
    <source>
        <dbReference type="EMBL" id="CAK9310830.1"/>
    </source>
</evidence>
<dbReference type="Proteomes" id="UP001642487">
    <property type="component" value="Chromosome 10"/>
</dbReference>
<accession>A0ABP0XRM9</accession>
<evidence type="ECO:0000313" key="3">
    <source>
        <dbReference type="Proteomes" id="UP001642487"/>
    </source>
</evidence>
<feature type="compositionally biased region" description="Polar residues" evidence="1">
    <location>
        <begin position="76"/>
        <end position="86"/>
    </location>
</feature>
<reference evidence="2 3" key="1">
    <citation type="submission" date="2024-03" db="EMBL/GenBank/DDBJ databases">
        <authorList>
            <person name="Gkanogiannis A."/>
            <person name="Becerra Lopez-Lavalle L."/>
        </authorList>
    </citation>
    <scope>NUCLEOTIDE SEQUENCE [LARGE SCALE GENOMIC DNA]</scope>
</reference>
<evidence type="ECO:0000256" key="1">
    <source>
        <dbReference type="SAM" id="MobiDB-lite"/>
    </source>
</evidence>
<protein>
    <submittedName>
        <fullName evidence="2">Uncharacterized protein</fullName>
    </submittedName>
</protein>
<dbReference type="PANTHER" id="PTHR34683:SF3">
    <property type="entry name" value="CASP-LIKE PROTEIN"/>
    <property type="match status" value="1"/>
</dbReference>
<feature type="region of interest" description="Disordered" evidence="1">
    <location>
        <begin position="1"/>
        <end position="26"/>
    </location>
</feature>
<sequence length="120" mass="12756">MDGRRLQIFHRPSSSSFPPKSAEIRRPSSDFATTISPTMKGSCTLLASVLAASTMAFSSSSSSSSTGGRDLALYPPSQQGFVSESGANRGCGSDSSSEKEKFAPRFDGLRFIETLVTAHR</sequence>
<feature type="region of interest" description="Disordered" evidence="1">
    <location>
        <begin position="58"/>
        <end position="101"/>
    </location>
</feature>
<organism evidence="2 3">
    <name type="scientific">Citrullus colocynthis</name>
    <name type="common">colocynth</name>
    <dbReference type="NCBI Taxonomy" id="252529"/>
    <lineage>
        <taxon>Eukaryota</taxon>
        <taxon>Viridiplantae</taxon>
        <taxon>Streptophyta</taxon>
        <taxon>Embryophyta</taxon>
        <taxon>Tracheophyta</taxon>
        <taxon>Spermatophyta</taxon>
        <taxon>Magnoliopsida</taxon>
        <taxon>eudicotyledons</taxon>
        <taxon>Gunneridae</taxon>
        <taxon>Pentapetalae</taxon>
        <taxon>rosids</taxon>
        <taxon>fabids</taxon>
        <taxon>Cucurbitales</taxon>
        <taxon>Cucurbitaceae</taxon>
        <taxon>Benincaseae</taxon>
        <taxon>Citrullus</taxon>
    </lineage>
</organism>
<name>A0ABP0XRM9_9ROSI</name>
<dbReference type="EMBL" id="OZ021744">
    <property type="protein sequence ID" value="CAK9310830.1"/>
    <property type="molecule type" value="Genomic_DNA"/>
</dbReference>